<feature type="domain" description="Peptidase S1A alpha-lytic prodomain" evidence="12">
    <location>
        <begin position="99"/>
        <end position="153"/>
    </location>
</feature>
<keyword evidence="5" id="KW-0720">Serine protease</keyword>
<evidence type="ECO:0000256" key="4">
    <source>
        <dbReference type="ARBA" id="ARBA00022801"/>
    </source>
</evidence>
<dbReference type="PIRSF" id="PIRSF001134">
    <property type="entry name" value="Streptogrisin"/>
    <property type="match status" value="1"/>
</dbReference>
<organism evidence="13 14">
    <name type="scientific">Streptomyces netropsis</name>
    <name type="common">Streptoverticillium netropsis</name>
    <dbReference type="NCBI Taxonomy" id="55404"/>
    <lineage>
        <taxon>Bacteria</taxon>
        <taxon>Bacillati</taxon>
        <taxon>Actinomycetota</taxon>
        <taxon>Actinomycetes</taxon>
        <taxon>Kitasatosporales</taxon>
        <taxon>Streptomycetaceae</taxon>
        <taxon>Streptomyces</taxon>
    </lineage>
</organism>
<dbReference type="InterPro" id="IPR001254">
    <property type="entry name" value="Trypsin_dom"/>
</dbReference>
<evidence type="ECO:0000313" key="14">
    <source>
        <dbReference type="Proteomes" id="UP000556436"/>
    </source>
</evidence>
<dbReference type="InterPro" id="IPR001316">
    <property type="entry name" value="Pept_S1A_streptogrisin"/>
</dbReference>
<dbReference type="CDD" id="cd21112">
    <property type="entry name" value="alphaLP-like"/>
    <property type="match status" value="1"/>
</dbReference>
<dbReference type="Gene3D" id="2.40.10.10">
    <property type="entry name" value="Trypsin-like serine proteases"/>
    <property type="match status" value="2"/>
</dbReference>
<feature type="signal peptide" evidence="10">
    <location>
        <begin position="1"/>
        <end position="21"/>
    </location>
</feature>
<name>A0A7W7PDD0_STRNE</name>
<dbReference type="RefSeq" id="WP_229822421.1">
    <property type="nucleotide sequence ID" value="NZ_BMRW01000004.1"/>
</dbReference>
<accession>A0A7W7PDD0</accession>
<evidence type="ECO:0000256" key="8">
    <source>
        <dbReference type="PIRSR" id="PIRSR001134-1"/>
    </source>
</evidence>
<feature type="active site" description="Charge relay system" evidence="8">
    <location>
        <position position="313"/>
    </location>
</feature>
<evidence type="ECO:0000256" key="7">
    <source>
        <dbReference type="ARBA" id="ARBA00023157"/>
    </source>
</evidence>
<keyword evidence="2" id="KW-0645">Protease</keyword>
<keyword evidence="6" id="KW-0865">Zymogen</keyword>
<dbReference type="Proteomes" id="UP000556436">
    <property type="component" value="Unassembled WGS sequence"/>
</dbReference>
<dbReference type="Pfam" id="PF00089">
    <property type="entry name" value="Trypsin"/>
    <property type="match status" value="1"/>
</dbReference>
<evidence type="ECO:0000256" key="9">
    <source>
        <dbReference type="PIRSR" id="PIRSR001134-2"/>
    </source>
</evidence>
<dbReference type="Pfam" id="PF02983">
    <property type="entry name" value="Pro_Al_protease"/>
    <property type="match status" value="1"/>
</dbReference>
<evidence type="ECO:0000256" key="10">
    <source>
        <dbReference type="SAM" id="SignalP"/>
    </source>
</evidence>
<dbReference type="EC" id="3.4.21.-" evidence="13"/>
<comment type="caution">
    <text evidence="13">The sequence shown here is derived from an EMBL/GenBank/DDBJ whole genome shotgun (WGS) entry which is preliminary data.</text>
</comment>
<evidence type="ECO:0000313" key="13">
    <source>
        <dbReference type="EMBL" id="MBB4886641.1"/>
    </source>
</evidence>
<dbReference type="AlphaFoldDB" id="A0A7W7PDD0"/>
<reference evidence="13 14" key="1">
    <citation type="submission" date="2020-08" db="EMBL/GenBank/DDBJ databases">
        <title>Genomic Encyclopedia of Type Strains, Phase III (KMG-III): the genomes of soil and plant-associated and newly described type strains.</title>
        <authorList>
            <person name="Whitman W."/>
        </authorList>
    </citation>
    <scope>NUCLEOTIDE SEQUENCE [LARGE SCALE GENOMIC DNA]</scope>
    <source>
        <strain evidence="13 14">CECT 3265</strain>
    </source>
</reference>
<evidence type="ECO:0000256" key="1">
    <source>
        <dbReference type="ARBA" id="ARBA00007664"/>
    </source>
</evidence>
<keyword evidence="4 13" id="KW-0378">Hydrolase</keyword>
<feature type="disulfide bond" evidence="9">
    <location>
        <begin position="183"/>
        <end position="203"/>
    </location>
</feature>
<gene>
    <name evidence="13" type="ORF">FHS38_002674</name>
</gene>
<feature type="active site" description="Charge relay system" evidence="8">
    <location>
        <position position="231"/>
    </location>
</feature>
<dbReference type="GO" id="GO:0004252">
    <property type="term" value="F:serine-type endopeptidase activity"/>
    <property type="evidence" value="ECO:0007669"/>
    <property type="project" value="InterPro"/>
</dbReference>
<evidence type="ECO:0000256" key="2">
    <source>
        <dbReference type="ARBA" id="ARBA00022670"/>
    </source>
</evidence>
<dbReference type="EMBL" id="JACHJG010000004">
    <property type="protein sequence ID" value="MBB4886641.1"/>
    <property type="molecule type" value="Genomic_DNA"/>
</dbReference>
<evidence type="ECO:0000259" key="12">
    <source>
        <dbReference type="Pfam" id="PF02983"/>
    </source>
</evidence>
<comment type="similarity">
    <text evidence="1">Belongs to the peptidase S1 family.</text>
</comment>
<dbReference type="GO" id="GO:0006508">
    <property type="term" value="P:proteolysis"/>
    <property type="evidence" value="ECO:0007669"/>
    <property type="project" value="UniProtKB-KW"/>
</dbReference>
<protein>
    <submittedName>
        <fullName evidence="13">Streptogrisin D</fullName>
        <ecNumber evidence="13">3.4.21.-</ecNumber>
    </submittedName>
</protein>
<proteinExistence type="inferred from homology"/>
<evidence type="ECO:0000256" key="3">
    <source>
        <dbReference type="ARBA" id="ARBA00022729"/>
    </source>
</evidence>
<keyword evidence="3 10" id="KW-0732">Signal</keyword>
<keyword evidence="7 9" id="KW-1015">Disulfide bond</keyword>
<sequence>MKPSLMRARTALAAAAVAALAAVTLGPQNAGASIAPEPRALSAASAGQLARTLPARLKDVGAGSYYDAAARKLVVNITDRKAAGEVREAGAEPRVVRFSQVRLTSAKSVLASRAAIPGTAWVADPRVNRVVVTADPTVTGAKLKRLNEVVGSLGETVVVHRSSARLMRFVQGGDAIYGPTARCSLGFNVLRAGRPAFLTAGHCGNAVTDWSASRGGPVIARTAGSSFPGNDHALAEYTDPTVAPPRSVNLHNGRSQTIHGFRDAVLREAVSRSGSTTGLRGGKVTGLDATVNYQEGTVTGLIQTDVCAEPGDSGGALFAGDRALGLTSGGTGNCTSGGTTYYQPVGEALAAYGATLP</sequence>
<feature type="active site" description="Charge relay system" evidence="8">
    <location>
        <position position="202"/>
    </location>
</feature>
<keyword evidence="14" id="KW-1185">Reference proteome</keyword>
<dbReference type="InterPro" id="IPR043504">
    <property type="entry name" value="Peptidase_S1_PA_chymotrypsin"/>
</dbReference>
<evidence type="ECO:0000256" key="5">
    <source>
        <dbReference type="ARBA" id="ARBA00022825"/>
    </source>
</evidence>
<dbReference type="SUPFAM" id="SSF50494">
    <property type="entry name" value="Trypsin-like serine proteases"/>
    <property type="match status" value="1"/>
</dbReference>
<feature type="chain" id="PRO_5038778340" evidence="10">
    <location>
        <begin position="22"/>
        <end position="357"/>
    </location>
</feature>
<feature type="disulfide bond" evidence="9">
    <location>
        <begin position="307"/>
        <end position="334"/>
    </location>
</feature>
<feature type="domain" description="Peptidase S1" evidence="11">
    <location>
        <begin position="197"/>
        <end position="347"/>
    </location>
</feature>
<evidence type="ECO:0000256" key="6">
    <source>
        <dbReference type="ARBA" id="ARBA00023145"/>
    </source>
</evidence>
<dbReference type="InterPro" id="IPR009003">
    <property type="entry name" value="Peptidase_S1_PA"/>
</dbReference>
<dbReference type="InterPro" id="IPR004236">
    <property type="entry name" value="Pept_S1_alpha_lytic"/>
</dbReference>
<dbReference type="PRINTS" id="PR00861">
    <property type="entry name" value="ALYTICPTASE"/>
</dbReference>
<evidence type="ECO:0000259" key="11">
    <source>
        <dbReference type="Pfam" id="PF00089"/>
    </source>
</evidence>
<dbReference type="GO" id="GO:0005576">
    <property type="term" value="C:extracellular region"/>
    <property type="evidence" value="ECO:0007669"/>
    <property type="project" value="InterPro"/>
</dbReference>